<evidence type="ECO:0000313" key="2">
    <source>
        <dbReference type="EMBL" id="CAK9004681.1"/>
    </source>
</evidence>
<keyword evidence="3" id="KW-1185">Reference proteome</keyword>
<evidence type="ECO:0000313" key="3">
    <source>
        <dbReference type="Proteomes" id="UP001642464"/>
    </source>
</evidence>
<feature type="coiled-coil region" evidence="1">
    <location>
        <begin position="37"/>
        <end position="65"/>
    </location>
</feature>
<evidence type="ECO:0000256" key="1">
    <source>
        <dbReference type="SAM" id="Coils"/>
    </source>
</evidence>
<keyword evidence="1" id="KW-0175">Coiled coil</keyword>
<dbReference type="EMBL" id="CAXAMM010004714">
    <property type="protein sequence ID" value="CAK9004681.1"/>
    <property type="molecule type" value="Genomic_DNA"/>
</dbReference>
<dbReference type="Proteomes" id="UP001642464">
    <property type="component" value="Unassembled WGS sequence"/>
</dbReference>
<protein>
    <submittedName>
        <fullName evidence="2">Uncharacterized protein</fullName>
    </submittedName>
</protein>
<proteinExistence type="predicted"/>
<comment type="caution">
    <text evidence="2">The sequence shown here is derived from an EMBL/GenBank/DDBJ whole genome shotgun (WGS) entry which is preliminary data.</text>
</comment>
<gene>
    <name evidence="2" type="ORF">SCF082_LOCUS8293</name>
</gene>
<sequence>MLLNRLCQQTCIAVPLSKARLRQSRKRQTSDVVTAAEVEQEVHLRKAQQRKAEADEERLKAEEEEGIEVLIEEELGQNPESGEGWTEYNFQAARLPKETYALGIVELVPELYSSGKSFCLLEPGAGLVVKELQLRSAAGGRLNCFSLTLWFRVPNLPLKADRLIFLDFPRQSNDPQQFDTPEEEQNTGKLFIWKNGIIAPEGCHEPRILSKKKRRNQASRGTPAALATGEWQLRFSIQAHGKAPASLLRPSSAEIEAEAQDGQVRDGQATAQGAAANAARVLTTEPSQGLVAYTVQITCDANSGALRVRPARGNRLASGGSGEEIFTVIVRLTDERRRLIKDEMGGREGDDNFISKRLWKKHLKSLVSGLGRSFEALGFPGGKRHFKATLYRKLKETGDEAIVAVRQTEDAAAAIADQLRSTGALAQEPEAMEDRTFAGVPKPFDTVMLCPDANDNWGPLRNGATGEIGTIDNYGEALVYVPSRAETNYVHWYCLRDIMLATKGGKEALMTLEEWQQMPSVRANYVSLEPPGPPPSPIVPGNQWAARGRLDARNLQLDLEGEGGRSVAYADASLVIEEGQVPELQGTWRAEDGSYGTFEGLKVCRESRIGGVWRLEIQADSEGDARASHLLRITGAALAGPFLSEKETVERHPTLMGEFNSLTRSLHVEMSSEGEKWDGLILDAELGTDGALRGAWQRGEQSGRWIARHIGKKNTQGTFKPQVDEGGKWDSKACIVKTNLQMISTRPQPGDKVKLSKAYKQFDGEDGCLKPGQIGTLVEDDRLGLNLMCLKQ</sequence>
<name>A0ABP0IQ24_9DINO</name>
<organism evidence="2 3">
    <name type="scientific">Durusdinium trenchii</name>
    <dbReference type="NCBI Taxonomy" id="1381693"/>
    <lineage>
        <taxon>Eukaryota</taxon>
        <taxon>Sar</taxon>
        <taxon>Alveolata</taxon>
        <taxon>Dinophyceae</taxon>
        <taxon>Suessiales</taxon>
        <taxon>Symbiodiniaceae</taxon>
        <taxon>Durusdinium</taxon>
    </lineage>
</organism>
<accession>A0ABP0IQ24</accession>
<reference evidence="2 3" key="1">
    <citation type="submission" date="2024-02" db="EMBL/GenBank/DDBJ databases">
        <authorList>
            <person name="Chen Y."/>
            <person name="Shah S."/>
            <person name="Dougan E. K."/>
            <person name="Thang M."/>
            <person name="Chan C."/>
        </authorList>
    </citation>
    <scope>NUCLEOTIDE SEQUENCE [LARGE SCALE GENOMIC DNA]</scope>
</reference>